<accession>A0A9D1A401</accession>
<gene>
    <name evidence="6 8" type="primary">rplU</name>
    <name evidence="8" type="ORF">IAB28_00290</name>
</gene>
<evidence type="ECO:0000256" key="4">
    <source>
        <dbReference type="ARBA" id="ARBA00022980"/>
    </source>
</evidence>
<comment type="similarity">
    <text evidence="1 6 7">Belongs to the bacterial ribosomal protein bL21 family.</text>
</comment>
<evidence type="ECO:0000256" key="7">
    <source>
        <dbReference type="RuleBase" id="RU000562"/>
    </source>
</evidence>
<keyword evidence="2 6" id="KW-0699">rRNA-binding</keyword>
<evidence type="ECO:0000256" key="5">
    <source>
        <dbReference type="ARBA" id="ARBA00023274"/>
    </source>
</evidence>
<reference evidence="8" key="2">
    <citation type="journal article" date="2021" name="PeerJ">
        <title>Extensive microbial diversity within the chicken gut microbiome revealed by metagenomics and culture.</title>
        <authorList>
            <person name="Gilroy R."/>
            <person name="Ravi A."/>
            <person name="Getino M."/>
            <person name="Pursley I."/>
            <person name="Horton D.L."/>
            <person name="Alikhan N.F."/>
            <person name="Baker D."/>
            <person name="Gharbi K."/>
            <person name="Hall N."/>
            <person name="Watson M."/>
            <person name="Adriaenssens E.M."/>
            <person name="Foster-Nyarko E."/>
            <person name="Jarju S."/>
            <person name="Secka A."/>
            <person name="Antonio M."/>
            <person name="Oren A."/>
            <person name="Chaudhuri R.R."/>
            <person name="La Ragione R."/>
            <person name="Hildebrand F."/>
            <person name="Pallen M.J."/>
        </authorList>
    </citation>
    <scope>NUCLEOTIDE SEQUENCE</scope>
    <source>
        <strain evidence="8">CHK180-2868</strain>
    </source>
</reference>
<evidence type="ECO:0000256" key="6">
    <source>
        <dbReference type="HAMAP-Rule" id="MF_01363"/>
    </source>
</evidence>
<dbReference type="EMBL" id="DVGC01000001">
    <property type="protein sequence ID" value="HIR04403.1"/>
    <property type="molecule type" value="Genomic_DNA"/>
</dbReference>
<dbReference type="InterPro" id="IPR018258">
    <property type="entry name" value="Ribosomal_bL21_CS"/>
</dbReference>
<dbReference type="HAMAP" id="MF_01363">
    <property type="entry name" value="Ribosomal_bL21"/>
    <property type="match status" value="1"/>
</dbReference>
<protein>
    <recommendedName>
        <fullName evidence="6">Large ribosomal subunit protein bL21</fullName>
    </recommendedName>
</protein>
<dbReference type="GO" id="GO:0003735">
    <property type="term" value="F:structural constituent of ribosome"/>
    <property type="evidence" value="ECO:0007669"/>
    <property type="project" value="InterPro"/>
</dbReference>
<dbReference type="GO" id="GO:0019843">
    <property type="term" value="F:rRNA binding"/>
    <property type="evidence" value="ECO:0007669"/>
    <property type="project" value="UniProtKB-UniRule"/>
</dbReference>
<comment type="subunit">
    <text evidence="6">Part of the 50S ribosomal subunit. Contacts protein L20.</text>
</comment>
<dbReference type="NCBIfam" id="TIGR00061">
    <property type="entry name" value="L21"/>
    <property type="match status" value="1"/>
</dbReference>
<evidence type="ECO:0000313" key="9">
    <source>
        <dbReference type="Proteomes" id="UP000824250"/>
    </source>
</evidence>
<dbReference type="InterPro" id="IPR001787">
    <property type="entry name" value="Ribosomal_bL21"/>
</dbReference>
<dbReference type="AlphaFoldDB" id="A0A9D1A401"/>
<dbReference type="GO" id="GO:0005840">
    <property type="term" value="C:ribosome"/>
    <property type="evidence" value="ECO:0007669"/>
    <property type="project" value="UniProtKB-KW"/>
</dbReference>
<dbReference type="Proteomes" id="UP000824250">
    <property type="component" value="Unassembled WGS sequence"/>
</dbReference>
<sequence>MYAIIATGGKQYKVAEGDSIRIEKIDAEVGSVVTFDQVLAVNNGELAIGCPTVEGATVSATVEKVGKGKKVIVYKYKSKTGYHKKNGHRQLYTQVKIDKINA</sequence>
<dbReference type="PANTHER" id="PTHR21349:SF0">
    <property type="entry name" value="LARGE RIBOSOMAL SUBUNIT PROTEIN BL21M"/>
    <property type="match status" value="1"/>
</dbReference>
<proteinExistence type="inferred from homology"/>
<evidence type="ECO:0000313" key="8">
    <source>
        <dbReference type="EMBL" id="HIR04403.1"/>
    </source>
</evidence>
<reference evidence="8" key="1">
    <citation type="submission" date="2020-10" db="EMBL/GenBank/DDBJ databases">
        <authorList>
            <person name="Gilroy R."/>
        </authorList>
    </citation>
    <scope>NUCLEOTIDE SEQUENCE</scope>
    <source>
        <strain evidence="8">CHK180-2868</strain>
    </source>
</reference>
<dbReference type="InterPro" id="IPR036164">
    <property type="entry name" value="bL21-like_sf"/>
</dbReference>
<dbReference type="GO" id="GO:0005737">
    <property type="term" value="C:cytoplasm"/>
    <property type="evidence" value="ECO:0007669"/>
    <property type="project" value="UniProtKB-ARBA"/>
</dbReference>
<organism evidence="8 9">
    <name type="scientific">Candidatus Copromonas faecavium</name>
    <name type="common">nom. illeg.</name>
    <dbReference type="NCBI Taxonomy" id="2840740"/>
    <lineage>
        <taxon>Bacteria</taxon>
        <taxon>Bacillati</taxon>
        <taxon>Bacillota</taxon>
        <taxon>Clostridia</taxon>
        <taxon>Lachnospirales</taxon>
        <taxon>Lachnospiraceae</taxon>
        <taxon>Candidatus Copromonas (nom. illeg.)</taxon>
    </lineage>
</organism>
<dbReference type="InterPro" id="IPR028909">
    <property type="entry name" value="bL21-like"/>
</dbReference>
<name>A0A9D1A401_9FIRM</name>
<dbReference type="PANTHER" id="PTHR21349">
    <property type="entry name" value="50S RIBOSOMAL PROTEIN L21"/>
    <property type="match status" value="1"/>
</dbReference>
<evidence type="ECO:0000256" key="2">
    <source>
        <dbReference type="ARBA" id="ARBA00022730"/>
    </source>
</evidence>
<keyword evidence="5 6" id="KW-0687">Ribonucleoprotein</keyword>
<comment type="caution">
    <text evidence="8">The sequence shown here is derived from an EMBL/GenBank/DDBJ whole genome shotgun (WGS) entry which is preliminary data.</text>
</comment>
<evidence type="ECO:0000256" key="3">
    <source>
        <dbReference type="ARBA" id="ARBA00022884"/>
    </source>
</evidence>
<dbReference type="PROSITE" id="PS01169">
    <property type="entry name" value="RIBOSOMAL_L21"/>
    <property type="match status" value="1"/>
</dbReference>
<comment type="function">
    <text evidence="6 7">This protein binds to 23S rRNA in the presence of protein L20.</text>
</comment>
<dbReference type="GO" id="GO:1990904">
    <property type="term" value="C:ribonucleoprotein complex"/>
    <property type="evidence" value="ECO:0007669"/>
    <property type="project" value="UniProtKB-KW"/>
</dbReference>
<evidence type="ECO:0000256" key="1">
    <source>
        <dbReference type="ARBA" id="ARBA00008563"/>
    </source>
</evidence>
<keyword evidence="4 6" id="KW-0689">Ribosomal protein</keyword>
<keyword evidence="3 6" id="KW-0694">RNA-binding</keyword>
<dbReference type="Pfam" id="PF00829">
    <property type="entry name" value="Ribosomal_L21p"/>
    <property type="match status" value="1"/>
</dbReference>
<dbReference type="SUPFAM" id="SSF141091">
    <property type="entry name" value="L21p-like"/>
    <property type="match status" value="1"/>
</dbReference>
<dbReference type="GO" id="GO:0006412">
    <property type="term" value="P:translation"/>
    <property type="evidence" value="ECO:0007669"/>
    <property type="project" value="UniProtKB-UniRule"/>
</dbReference>